<protein>
    <submittedName>
        <fullName evidence="3">Acyl--CoA ligase</fullName>
    </submittedName>
</protein>
<accession>A0A5R9DXT8</accession>
<dbReference type="PANTHER" id="PTHR43767">
    <property type="entry name" value="LONG-CHAIN-FATTY-ACID--COA LIGASE"/>
    <property type="match status" value="1"/>
</dbReference>
<evidence type="ECO:0000256" key="1">
    <source>
        <dbReference type="SAM" id="MobiDB-lite"/>
    </source>
</evidence>
<gene>
    <name evidence="3" type="ORF">FEF34_04030</name>
</gene>
<feature type="domain" description="AMP-dependent synthetase/ligase" evidence="2">
    <location>
        <begin position="184"/>
        <end position="320"/>
    </location>
</feature>
<dbReference type="InterPro" id="IPR050237">
    <property type="entry name" value="ATP-dep_AMP-bd_enzyme"/>
</dbReference>
<evidence type="ECO:0000313" key="4">
    <source>
        <dbReference type="Proteomes" id="UP000305921"/>
    </source>
</evidence>
<dbReference type="GO" id="GO:0016874">
    <property type="term" value="F:ligase activity"/>
    <property type="evidence" value="ECO:0007669"/>
    <property type="project" value="UniProtKB-KW"/>
</dbReference>
<proteinExistence type="predicted"/>
<sequence>MGTSGPCRCGARSHCSSFSAAVKVHDGLAGPTPVPRKIRACGFVFQWPGAVPCESGGLSPPGMYRGAGEARVAAPAPSTGGRAGRRPLHRARRPDRRLGGVRRDPASWGRPAPAGQVVDPAAHRRTPEPLPDTRWRTCRCLESLFPMAVAYPHAGLFFFSWLRGARSFRVQEWRSQMIKLDDIRRHAADRPDRSAVVDGENRLSWARFADVVDRFTAGLAALLPQGRPVRAAFLADTGWELAVAMAACRTLGVSCTGLDPAQHPDALTHALREIDPVVVLVAEEYRTLLGSCSWPAGERALRVLLDGVEAAEPGESPFADLLAARPLRELPAPPDQESFIVVPRGAVPRVAVRPAGAEDRELIDHVEEFGFDASDVQLTSAPLWQPLAQSMTRTLLTVGATVVLDRAGIPERLCALLEGEGVTTAVIAPAVLTRLLAHPASAGHARSGPLRCVVASGRDLGRWVVNSAWERLGPVLHLAYAPPETGLAAVMGPDESLVARMRSGRAALGSTLVVLDRKGRPVAAGTPGRVAVAGHRLMDRYLDGERPFAMVDTGRGAQRFFVTEDRGVLDGHGLLTLTGRGGGAPRPPRDSAVDAALFRLESDLLNLPCLRDTAVLRVDLPALGDSLVVPFTAVAVGRETTGYRALSEACARRVPSIPAHVIAVDTIPYSPTGRIRTAELLEAVVPIITLKLQLEQSEHQEISA</sequence>
<dbReference type="OrthoDB" id="4286374at2"/>
<reference evidence="3 4" key="1">
    <citation type="submission" date="2019-05" db="EMBL/GenBank/DDBJ databases">
        <title>Streptomyces marianii sp. nov., a novel marine actinomycete from southern coast of India.</title>
        <authorList>
            <person name="Iniyan A.M."/>
            <person name="Wink J."/>
            <person name="Ramprasad E."/>
            <person name="Ramana C.V."/>
            <person name="Bunk B."/>
            <person name="Sproer C."/>
            <person name="Joseph F.-J.R.S."/>
            <person name="Vincent S.G.P."/>
        </authorList>
    </citation>
    <scope>NUCLEOTIDE SEQUENCE [LARGE SCALE GENOMIC DNA]</scope>
    <source>
        <strain evidence="3 4">ICN19</strain>
    </source>
</reference>
<dbReference type="Gene3D" id="3.30.300.30">
    <property type="match status" value="1"/>
</dbReference>
<dbReference type="InterPro" id="IPR042099">
    <property type="entry name" value="ANL_N_sf"/>
</dbReference>
<dbReference type="AlphaFoldDB" id="A0A5R9DXT8"/>
<feature type="compositionally biased region" description="Basic residues" evidence="1">
    <location>
        <begin position="83"/>
        <end position="95"/>
    </location>
</feature>
<dbReference type="InterPro" id="IPR045851">
    <property type="entry name" value="AMP-bd_C_sf"/>
</dbReference>
<keyword evidence="3" id="KW-0436">Ligase</keyword>
<dbReference type="InterPro" id="IPR000873">
    <property type="entry name" value="AMP-dep_synth/lig_dom"/>
</dbReference>
<dbReference type="Gene3D" id="3.40.50.12780">
    <property type="entry name" value="N-terminal domain of ligase-like"/>
    <property type="match status" value="1"/>
</dbReference>
<name>A0A5R9DXT8_9ACTN</name>
<dbReference type="Proteomes" id="UP000305921">
    <property type="component" value="Unassembled WGS sequence"/>
</dbReference>
<evidence type="ECO:0000313" key="3">
    <source>
        <dbReference type="EMBL" id="TLQ42481.1"/>
    </source>
</evidence>
<dbReference type="Pfam" id="PF00501">
    <property type="entry name" value="AMP-binding"/>
    <property type="match status" value="2"/>
</dbReference>
<dbReference type="SUPFAM" id="SSF56801">
    <property type="entry name" value="Acetyl-CoA synthetase-like"/>
    <property type="match status" value="1"/>
</dbReference>
<dbReference type="PANTHER" id="PTHR43767:SF10">
    <property type="entry name" value="SURFACTIN SYNTHASE SUBUNIT 1"/>
    <property type="match status" value="1"/>
</dbReference>
<evidence type="ECO:0000259" key="2">
    <source>
        <dbReference type="Pfam" id="PF00501"/>
    </source>
</evidence>
<keyword evidence="4" id="KW-1185">Reference proteome</keyword>
<dbReference type="EMBL" id="VAWE01000001">
    <property type="protein sequence ID" value="TLQ42481.1"/>
    <property type="molecule type" value="Genomic_DNA"/>
</dbReference>
<feature type="compositionally biased region" description="Basic and acidic residues" evidence="1">
    <location>
        <begin position="96"/>
        <end position="105"/>
    </location>
</feature>
<organism evidence="3 4">
    <name type="scientific">Streptomyces marianii</name>
    <dbReference type="NCBI Taxonomy" id="1817406"/>
    <lineage>
        <taxon>Bacteria</taxon>
        <taxon>Bacillati</taxon>
        <taxon>Actinomycetota</taxon>
        <taxon>Actinomycetes</taxon>
        <taxon>Kitasatosporales</taxon>
        <taxon>Streptomycetaceae</taxon>
        <taxon>Streptomyces</taxon>
    </lineage>
</organism>
<feature type="region of interest" description="Disordered" evidence="1">
    <location>
        <begin position="69"/>
        <end position="128"/>
    </location>
</feature>
<feature type="domain" description="AMP-dependent synthetase/ligase" evidence="2">
    <location>
        <begin position="367"/>
        <end position="542"/>
    </location>
</feature>
<comment type="caution">
    <text evidence="3">The sequence shown here is derived from an EMBL/GenBank/DDBJ whole genome shotgun (WGS) entry which is preliminary data.</text>
</comment>